<name>A0ACC3BD63_9EURO</name>
<reference evidence="1 2" key="1">
    <citation type="journal article" date="2023" name="ACS Omega">
        <title>Identification of the Neoaspergillic Acid Biosynthesis Gene Cluster by Establishing an In Vitro CRISPR-Ribonucleoprotein Genetic System in Aspergillus melleus.</title>
        <authorList>
            <person name="Yuan B."/>
            <person name="Grau M.F."/>
            <person name="Murata R.M."/>
            <person name="Torok T."/>
            <person name="Venkateswaran K."/>
            <person name="Stajich J.E."/>
            <person name="Wang C.C.C."/>
        </authorList>
    </citation>
    <scope>NUCLEOTIDE SEQUENCE [LARGE SCALE GENOMIC DNA]</scope>
    <source>
        <strain evidence="1 2">IMV 1140</strain>
    </source>
</reference>
<gene>
    <name evidence="1" type="ORF">N8T08_009523</name>
</gene>
<sequence length="1764" mass="193614">MSVSGAVYKPPGADLWVEAIQQLDDDDKSLIWPHATDKLTVLDDVLTSAKERQEECKRKRWKYKRRDGREVELRGVFDKIVEKVAQFKDLGDSVAALDSTHLAVPWGAIKLVLQIAVKDSEYLHVVYGGIEMLTVFIPRYTVFERLYLQGDSRIKSVLQREMVKLYSSALKFMAKAKAYYAMGTAKRIAKGFLQIFSTFEDLIKEIEKQQVIVEDLARLVDSENSQQKGDKILEELEDVSHEQDLLEEFLKSFQDPITSITDGIVDLQRRSEVAIIKDSEQIACQFPGSGCLTSRNLITSLLNDVKGTVKILLSSRPSSDLSARLSLLGCSSIDAGHNQGDIGRFAQVKATECIEGMTLRGIPVSESLQEEVAKRLVASAQGMFLWIKLQAGLLSDPNQALFEEDILKNPKRLPEGLSQLYATIYRKIEHSGQRAQEIAITLFRWLLCARASISKNDLISAISFQVTGKRDSLTEHMILDSCSNLVMPDEDLNTFRFIHTSVRDFFEDQPGFHPHERHATAAEMCLKVIYDGVPALGGPSLAQSSLQCYVILYWASHIERIGQQKHTDKIKDALNDLCIRGGHFQPWFRQWLPQIEPVSQILHWNDPFKDKVLQALSSPDTSFFAACAFGFSDVVQRLNRAKPELVRMKNSMGATGLHLACEYGHSKIAEKLLRHGADVNAKDQYGETPLVRASITGHVDLVRFLISHGANAKVQGRRFGTPLQGAALHGHVEVIVTLLQEGVDLEAEGGQFGTALQAASLRGHIRAVKYLLAAGADVNAPGGEYETIYQAAPSTDYAHGVSKAVEFVLREQGETSSEHDISREAKNEMTVELLLKQNLDMNLKETGFGPAIQAASRAGHEGVVATLLGVEGVDVNVEGGRYGSALQAAATCGNEKIVLRLLEANADINAQNGTYGTALIAACRRSHYKVAELLLQKGAAVNVQAGVYGTALQAAARSGNVNLVQLLLNHKANVNLTAGEYCTALQAAARDDFEHIIILLLQHGADVNINGGRFGSALQAAATDGNIGSVQLLVENGAHLGDAFMIACLGGYQDTVQFLLRRGADINARSSAFGTALQAAAAGRHRPLVRFLLDQGANASRVEGQLFGTPLNLAAATGDKELMQILLQKGADPTRRGSNRAIDVSRCFFQDNDLQIVYPGHSLPLSPLRCAANAGDRDMVKMLLHAMRRAKSAAKFERSRALEIASQSGYLDIIQLLIDEGVDSKEMTDALRAAILCDQEDTVQYLLNKGAQLESRELRLACWRGYKDLVRSFRGDYNPITRVDGRVYLLFVASFHGHVDIVRDLLDSGADIDQVTFKYEHPLSTSTFGGTALHAALIGNHRQVFNMLLEMKANLNIPNRQHGTVLQLASSIQNKEIVQLLLRHGADVNIKAGEYGTALQAAAYAGTEDIVCLLLGKGADVNIECGQYGTALQASAFKGHERIVQQLIEAGADVRRQGGEPEDWENSKALSWWKDRMQETLRTIREARTQRRQNGKFGTALQAAAISGNVEIVRLLLDNGADVRDIDRYGQTPLHRAAYHGHEAVVSLLLERGAIPNHQDSNGYSSTLFAASFGFKTVLTRLFTAGAEIDLQDQSGNTVLHHAAMKGHLTIVEQLITHGYDLEQKNGAGKTALHVAVEAGKYSMVRFLLDHGSSIACRGWNDFTVLHQAASSGHDAVVRILLTRGADINWQTENGQTALHVATSMNNPQVLYLLADQGADLELKNDKGETALHLAVRILRPETLRDKLPYMFVLEVLNPDSVVC</sequence>
<organism evidence="1 2">
    <name type="scientific">Aspergillus melleus</name>
    <dbReference type="NCBI Taxonomy" id="138277"/>
    <lineage>
        <taxon>Eukaryota</taxon>
        <taxon>Fungi</taxon>
        <taxon>Dikarya</taxon>
        <taxon>Ascomycota</taxon>
        <taxon>Pezizomycotina</taxon>
        <taxon>Eurotiomycetes</taxon>
        <taxon>Eurotiomycetidae</taxon>
        <taxon>Eurotiales</taxon>
        <taxon>Aspergillaceae</taxon>
        <taxon>Aspergillus</taxon>
        <taxon>Aspergillus subgen. Circumdati</taxon>
    </lineage>
</organism>
<proteinExistence type="predicted"/>
<comment type="caution">
    <text evidence="1">The sequence shown here is derived from an EMBL/GenBank/DDBJ whole genome shotgun (WGS) entry which is preliminary data.</text>
</comment>
<protein>
    <submittedName>
        <fullName evidence="1">Uncharacterized protein</fullName>
    </submittedName>
</protein>
<dbReference type="EMBL" id="JAOPJF010000007">
    <property type="protein sequence ID" value="KAK1148517.1"/>
    <property type="molecule type" value="Genomic_DNA"/>
</dbReference>
<keyword evidence="2" id="KW-1185">Reference proteome</keyword>
<accession>A0ACC3BD63</accession>
<dbReference type="Proteomes" id="UP001177260">
    <property type="component" value="Unassembled WGS sequence"/>
</dbReference>
<evidence type="ECO:0000313" key="2">
    <source>
        <dbReference type="Proteomes" id="UP001177260"/>
    </source>
</evidence>
<evidence type="ECO:0000313" key="1">
    <source>
        <dbReference type="EMBL" id="KAK1148517.1"/>
    </source>
</evidence>